<proteinExistence type="predicted"/>
<dbReference type="Proteomes" id="UP001152607">
    <property type="component" value="Unassembled WGS sequence"/>
</dbReference>
<keyword evidence="2" id="KW-1133">Transmembrane helix</keyword>
<accession>A0A9W4UAM7</accession>
<feature type="transmembrane region" description="Helical" evidence="2">
    <location>
        <begin position="247"/>
        <end position="268"/>
    </location>
</feature>
<keyword evidence="2" id="KW-0812">Transmembrane</keyword>
<organism evidence="3 4">
    <name type="scientific">Periconia digitata</name>
    <dbReference type="NCBI Taxonomy" id="1303443"/>
    <lineage>
        <taxon>Eukaryota</taxon>
        <taxon>Fungi</taxon>
        <taxon>Dikarya</taxon>
        <taxon>Ascomycota</taxon>
        <taxon>Pezizomycotina</taxon>
        <taxon>Dothideomycetes</taxon>
        <taxon>Pleosporomycetidae</taxon>
        <taxon>Pleosporales</taxon>
        <taxon>Massarineae</taxon>
        <taxon>Periconiaceae</taxon>
        <taxon>Periconia</taxon>
    </lineage>
</organism>
<gene>
    <name evidence="3" type="ORF">PDIGIT_LOCUS3793</name>
</gene>
<comment type="caution">
    <text evidence="3">The sequence shown here is derived from an EMBL/GenBank/DDBJ whole genome shotgun (WGS) entry which is preliminary data.</text>
</comment>
<keyword evidence="4" id="KW-1185">Reference proteome</keyword>
<feature type="compositionally biased region" description="Low complexity" evidence="1">
    <location>
        <begin position="201"/>
        <end position="234"/>
    </location>
</feature>
<feature type="region of interest" description="Disordered" evidence="1">
    <location>
        <begin position="201"/>
        <end position="237"/>
    </location>
</feature>
<dbReference type="EMBL" id="CAOQHR010000002">
    <property type="protein sequence ID" value="CAI6325709.1"/>
    <property type="molecule type" value="Genomic_DNA"/>
</dbReference>
<reference evidence="3" key="1">
    <citation type="submission" date="2023-01" db="EMBL/GenBank/DDBJ databases">
        <authorList>
            <person name="Van Ghelder C."/>
            <person name="Rancurel C."/>
        </authorList>
    </citation>
    <scope>NUCLEOTIDE SEQUENCE</scope>
    <source>
        <strain evidence="3">CNCM I-4278</strain>
    </source>
</reference>
<dbReference type="OrthoDB" id="4770059at2759"/>
<protein>
    <submittedName>
        <fullName evidence="3">Uncharacterized protein</fullName>
    </submittedName>
</protein>
<evidence type="ECO:0000313" key="3">
    <source>
        <dbReference type="EMBL" id="CAI6325709.1"/>
    </source>
</evidence>
<evidence type="ECO:0000256" key="1">
    <source>
        <dbReference type="SAM" id="MobiDB-lite"/>
    </source>
</evidence>
<sequence length="353" mass="37410">MSQPTITVGPDGDFFRGPLSTLFQPPASCSLYTIWEFSDVNYLWMAHDKFVPYHDPNCLPPPNEGVDLSKTESWFSYYYSPGICPQGWQTATTFTSSFPGFNGVDGLKLGSDTSAALCCPSGFTYTVSDWGQGNLCGSSIKSGQQVAYFWPTDSTSYWDHGPVYTTTVTDPTSVLGHGIPIWWQKTDEAMLASAAQASTTMIPPSTSFSTTSPPKSRSTKTGPAATGGADAAGAGEEKDGLSVGAKIGVGLGAGVGVIAALCFILFLLHRKKQRNKTSEYAGVNQDVYAGSPAATDVAADVTNSAYSTGADSGVVPPSYHDQKVVYELRDSREVGELDASAPVTRPVTHEMPA</sequence>
<evidence type="ECO:0000256" key="2">
    <source>
        <dbReference type="SAM" id="Phobius"/>
    </source>
</evidence>
<evidence type="ECO:0000313" key="4">
    <source>
        <dbReference type="Proteomes" id="UP001152607"/>
    </source>
</evidence>
<name>A0A9W4UAM7_9PLEO</name>
<dbReference type="AlphaFoldDB" id="A0A9W4UAM7"/>
<keyword evidence="2" id="KW-0472">Membrane</keyword>